<evidence type="ECO:0000259" key="1">
    <source>
        <dbReference type="Pfam" id="PF12705"/>
    </source>
</evidence>
<name>A0A6C0KAE7_9ZZZZ</name>
<dbReference type="AlphaFoldDB" id="A0A6C0KAE7"/>
<dbReference type="EMBL" id="MN740848">
    <property type="protein sequence ID" value="QHU15015.1"/>
    <property type="molecule type" value="Genomic_DNA"/>
</dbReference>
<dbReference type="Pfam" id="PF12705">
    <property type="entry name" value="PDDEXK_1"/>
    <property type="match status" value="1"/>
</dbReference>
<sequence>MEPPTYLANLNPHPRDSHISFDEGPHIYTIDGDSDFMSVTTWNHSHFPHFNPKKIIEKMMKGKNWNEKNKYWGMTSEEIQELWRKNGETASKAGTKMHYDIECFYNDCDVEVEEDNVEWNYFEKFEEDIGSKMEPYRTEWMVWDKELKFAGSIDMIYENDDGTLELYDWKRSKGIKFGNDWENATTECIKHLPNCNHILYSLQLNTYKALLEKNYGKKVKGMYLVVLHPNNRNKSYHRIPVDDLQKEVVDLFELRKKMLQKRT</sequence>
<evidence type="ECO:0000313" key="2">
    <source>
        <dbReference type="EMBL" id="QHU15015.1"/>
    </source>
</evidence>
<feature type="domain" description="PD-(D/E)XK endonuclease-like" evidence="1">
    <location>
        <begin position="79"/>
        <end position="232"/>
    </location>
</feature>
<protein>
    <recommendedName>
        <fullName evidence="1">PD-(D/E)XK endonuclease-like domain-containing protein</fullName>
    </recommendedName>
</protein>
<reference evidence="2" key="1">
    <citation type="journal article" date="2020" name="Nature">
        <title>Giant virus diversity and host interactions through global metagenomics.</title>
        <authorList>
            <person name="Schulz F."/>
            <person name="Roux S."/>
            <person name="Paez-Espino D."/>
            <person name="Jungbluth S."/>
            <person name="Walsh D.A."/>
            <person name="Denef V.J."/>
            <person name="McMahon K.D."/>
            <person name="Konstantinidis K.T."/>
            <person name="Eloe-Fadrosh E.A."/>
            <person name="Kyrpides N.C."/>
            <person name="Woyke T."/>
        </authorList>
    </citation>
    <scope>NUCLEOTIDE SEQUENCE</scope>
    <source>
        <strain evidence="2">GVMAG-S-1102244-55</strain>
    </source>
</reference>
<proteinExistence type="predicted"/>
<organism evidence="2">
    <name type="scientific">viral metagenome</name>
    <dbReference type="NCBI Taxonomy" id="1070528"/>
    <lineage>
        <taxon>unclassified sequences</taxon>
        <taxon>metagenomes</taxon>
        <taxon>organismal metagenomes</taxon>
    </lineage>
</organism>
<dbReference type="Gene3D" id="3.90.320.10">
    <property type="match status" value="1"/>
</dbReference>
<accession>A0A6C0KAE7</accession>
<dbReference type="InterPro" id="IPR038726">
    <property type="entry name" value="PDDEXK_AddAB-type"/>
</dbReference>
<dbReference type="InterPro" id="IPR011604">
    <property type="entry name" value="PDDEXK-like_dom_sf"/>
</dbReference>